<keyword evidence="3" id="KW-1185">Reference proteome</keyword>
<dbReference type="EMBL" id="FUYE01000002">
    <property type="protein sequence ID" value="SKA82437.1"/>
    <property type="molecule type" value="Genomic_DNA"/>
</dbReference>
<accession>A0A1T4WZ50</accession>
<evidence type="ECO:0000313" key="3">
    <source>
        <dbReference type="Proteomes" id="UP000190774"/>
    </source>
</evidence>
<evidence type="ECO:0000313" key="2">
    <source>
        <dbReference type="EMBL" id="SKA82437.1"/>
    </source>
</evidence>
<sequence length="306" mass="33848">MSLPHTFLSFLLAAGLWCGGHALIRFKPHGKTLDTPPLFALPRSAYGSLMARLIRDSLYSYWHGGESAAPMHQPAASSSAPPPMPAPGRFARKGLRPPPPVQAAEPAASSWAEAQVQKITALEKARTKRNSAFPLSTAHQRYLNAAGDVRLRLAYQLDPGDATLYEVFHYHLGSHLPPEAIGPALTELAHQAMNYGLRRDAGLSDCLTGAGAAINLLNDQLRPENHNRNPEVIENSWKTLEQCLKRYGDLEEKAQKEGWWEGIPPIRRQELDEHANLLRRIRDMIQRTLARPKIPNASNGPLPVQN</sequence>
<reference evidence="3" key="1">
    <citation type="submission" date="2017-02" db="EMBL/GenBank/DDBJ databases">
        <authorList>
            <person name="Varghese N."/>
            <person name="Submissions S."/>
        </authorList>
    </citation>
    <scope>NUCLEOTIDE SEQUENCE [LARGE SCALE GENOMIC DNA]</scope>
    <source>
        <strain evidence="3">ATCC 700200</strain>
    </source>
</reference>
<dbReference type="RefSeq" id="WP_139373060.1">
    <property type="nucleotide sequence ID" value="NZ_FUYE01000002.1"/>
</dbReference>
<proteinExistence type="predicted"/>
<name>A0A1T4WZ50_9BACT</name>
<evidence type="ECO:0000256" key="1">
    <source>
        <dbReference type="SAM" id="MobiDB-lite"/>
    </source>
</evidence>
<gene>
    <name evidence="2" type="ORF">SAMN02745166_00908</name>
</gene>
<dbReference type="STRING" id="48467.SAMN02745166_00908"/>
<organism evidence="2 3">
    <name type="scientific">Prosthecobacter debontii</name>
    <dbReference type="NCBI Taxonomy" id="48467"/>
    <lineage>
        <taxon>Bacteria</taxon>
        <taxon>Pseudomonadati</taxon>
        <taxon>Verrucomicrobiota</taxon>
        <taxon>Verrucomicrobiia</taxon>
        <taxon>Verrucomicrobiales</taxon>
        <taxon>Verrucomicrobiaceae</taxon>
        <taxon>Prosthecobacter</taxon>
    </lineage>
</organism>
<dbReference type="Proteomes" id="UP000190774">
    <property type="component" value="Unassembled WGS sequence"/>
</dbReference>
<feature type="compositionally biased region" description="Low complexity" evidence="1">
    <location>
        <begin position="70"/>
        <end position="79"/>
    </location>
</feature>
<protein>
    <submittedName>
        <fullName evidence="2">Uncharacterized protein</fullName>
    </submittedName>
</protein>
<feature type="region of interest" description="Disordered" evidence="1">
    <location>
        <begin position="70"/>
        <end position="109"/>
    </location>
</feature>
<dbReference type="AlphaFoldDB" id="A0A1T4WZ50"/>
<dbReference type="OrthoDB" id="186197at2"/>